<feature type="transmembrane region" description="Helical" evidence="6">
    <location>
        <begin position="460"/>
        <end position="481"/>
    </location>
</feature>
<dbReference type="EMBL" id="JAGFMF010011768">
    <property type="protein sequence ID" value="KAG8513498.1"/>
    <property type="molecule type" value="Genomic_DNA"/>
</dbReference>
<dbReference type="InterPro" id="IPR038900">
    <property type="entry name" value="TMC"/>
</dbReference>
<dbReference type="InterPro" id="IPR012496">
    <property type="entry name" value="TMC_dom"/>
</dbReference>
<evidence type="ECO:0000256" key="7">
    <source>
        <dbReference type="SAM" id="MobiDB-lite"/>
    </source>
</evidence>
<keyword evidence="5 6" id="KW-0472">Membrane</keyword>
<dbReference type="GO" id="GO:0005886">
    <property type="term" value="C:plasma membrane"/>
    <property type="evidence" value="ECO:0007669"/>
    <property type="project" value="InterPro"/>
</dbReference>
<sequence>MSSYYRNYGYEEDPDPDYPDSSTSWNRTQGHWKTQDYPVSLNNPDYPGFSSNPYSSDSRRTSEPPVPLAEPDYPGSRSHPYDPRSPREPDYSVSQWNSDFPGSGRNRNYAGSRANPDYGDSFGEPDYPGAANPRTYSSRESSRRNPDYAGPRISPYLDSGGEPDYPGAENQLNPTNVFGEPDYPGAEDYGNSSNIWGEPDYPDAEDGHDYGSFEMRQVNREMLRRTSSIQPSLHHSAYGPFGRESEDYPDSTEMTSVANLFDRSAPGGPGNGTHRHLDGIGLSHPKQSQLPVRSLEDGPRIVLEEGKMPSDGKAHEIIVEVEEVPSEGQSNSFSSQIVPERMLVNTSFSMASFISDIDRPDSQIFGSQSDKKGKQPLQFPAALTGLFSRPFRAQNVWARTCLVRHVRTFKVARHWGKGYRRSKNILSEVLSSFTLWQKTLKVIGGKFGTSVLSYFNFLRWLLKFNIFSFIVTFSFIIIPQFTQAEKNTLQFTGLEFFTGAGYFEDTVMYYGYYTNSTIQHGGSASYDMPLAYIFTMGVCLVICFFSLLFSMARYFRNNFINPHIYSRGIAKLIFCWDFTVTHEKAVKLKQKNLSTEIRENLSEILQENVKLTLNQQLIRFSAHLAAWVISTGVAVACCTAVYYLAENNLQFLKEHTNPGAVLLLPFVVSCINLAVPRFYSMFRLVERYEIPRHEVYILLIRNIFLKISIIGILCYYWLNVVAPAGEQCWETLIGQEIYRLLLMDFMFSLADSLLGEFLRRLIGMRFIPSLGSQEFDIAGNVLELIYVQTLVWIGTFFCPLLPFIQMITLFIMFYVKNVSLMMNFQPPSKAWRASQMMTLFIFLLFFPSFTGVLCSLAFTIWSLQPSAHCGPFRGLPHIIHSIYGWIDTLSKRPSYLWVVWIYQNLIGSVHFFFILTLIVLIITYLYWQITEGRKIMIRLLHEQIVNEGKDKMFLIEKLTKLQEAEKRANPPSSFMPERRCVKQEDPTIHMEEYDAAHASCLCHYCCCYFLLFCCFSFLFSAGVLVTPPLYAHVYAQVHPHACAHLGLRATLQHVLSLSDATRIALASRLSAVHPTFRLWLWLLQCHLSSPACEHFGCGELDSGPRLAGSELQALLVGRHIG</sequence>
<feature type="compositionally biased region" description="Polar residues" evidence="7">
    <location>
        <begin position="21"/>
        <end position="32"/>
    </location>
</feature>
<evidence type="ECO:0000256" key="6">
    <source>
        <dbReference type="RuleBase" id="RU310713"/>
    </source>
</evidence>
<dbReference type="PANTHER" id="PTHR23302:SF5">
    <property type="entry name" value="TRANSMEMBRANE CHANNEL-LIKE PROTEIN 5"/>
    <property type="match status" value="1"/>
</dbReference>
<evidence type="ECO:0000256" key="4">
    <source>
        <dbReference type="ARBA" id="ARBA00022989"/>
    </source>
</evidence>
<evidence type="ECO:0000256" key="5">
    <source>
        <dbReference type="ARBA" id="ARBA00023136"/>
    </source>
</evidence>
<feature type="domain" description="TMC" evidence="8">
    <location>
        <begin position="728"/>
        <end position="834"/>
    </location>
</feature>
<dbReference type="GO" id="GO:0008381">
    <property type="term" value="F:mechanosensitive monoatomic ion channel activity"/>
    <property type="evidence" value="ECO:0007669"/>
    <property type="project" value="TreeGrafter"/>
</dbReference>
<name>A0A8J6A3B1_GALPY</name>
<protein>
    <recommendedName>
        <fullName evidence="6">Transmembrane channel-like protein</fullName>
    </recommendedName>
</protein>
<keyword evidence="4 6" id="KW-1133">Transmembrane helix</keyword>
<dbReference type="Pfam" id="PF07810">
    <property type="entry name" value="TMC"/>
    <property type="match status" value="1"/>
</dbReference>
<proteinExistence type="inferred from homology"/>
<feature type="region of interest" description="Disordered" evidence="7">
    <location>
        <begin position="1"/>
        <end position="189"/>
    </location>
</feature>
<keyword evidence="3 6" id="KW-0812">Transmembrane</keyword>
<dbReference type="Proteomes" id="UP000700334">
    <property type="component" value="Unassembled WGS sequence"/>
</dbReference>
<evidence type="ECO:0000256" key="3">
    <source>
        <dbReference type="ARBA" id="ARBA00022692"/>
    </source>
</evidence>
<organism evidence="9 10">
    <name type="scientific">Galemys pyrenaicus</name>
    <name type="common">Iberian desman</name>
    <name type="synonym">Pyrenean desman</name>
    <dbReference type="NCBI Taxonomy" id="202257"/>
    <lineage>
        <taxon>Eukaryota</taxon>
        <taxon>Metazoa</taxon>
        <taxon>Chordata</taxon>
        <taxon>Craniata</taxon>
        <taxon>Vertebrata</taxon>
        <taxon>Euteleostomi</taxon>
        <taxon>Mammalia</taxon>
        <taxon>Eutheria</taxon>
        <taxon>Laurasiatheria</taxon>
        <taxon>Eulipotyphla</taxon>
        <taxon>Talpidae</taxon>
        <taxon>Galemys</taxon>
    </lineage>
</organism>
<feature type="transmembrane region" description="Helical" evidence="6">
    <location>
        <begin position="624"/>
        <end position="645"/>
    </location>
</feature>
<dbReference type="PANTHER" id="PTHR23302">
    <property type="entry name" value="TRANSMEMBRANE CHANNEL-RELATED"/>
    <property type="match status" value="1"/>
</dbReference>
<dbReference type="AlphaFoldDB" id="A0A8J6A3B1"/>
<comment type="caution">
    <text evidence="9">The sequence shown here is derived from an EMBL/GenBank/DDBJ whole genome shotgun (WGS) entry which is preliminary data.</text>
</comment>
<feature type="region of interest" description="Disordered" evidence="7">
    <location>
        <begin position="260"/>
        <end position="292"/>
    </location>
</feature>
<evidence type="ECO:0000313" key="9">
    <source>
        <dbReference type="EMBL" id="KAG8513498.1"/>
    </source>
</evidence>
<feature type="transmembrane region" description="Helical" evidence="6">
    <location>
        <begin position="695"/>
        <end position="718"/>
    </location>
</feature>
<feature type="transmembrane region" description="Helical" evidence="6">
    <location>
        <begin position="1007"/>
        <end position="1030"/>
    </location>
</feature>
<feature type="transmembrane region" description="Helical" evidence="6">
    <location>
        <begin position="790"/>
        <end position="815"/>
    </location>
</feature>
<gene>
    <name evidence="9" type="ORF">J0S82_012811</name>
</gene>
<evidence type="ECO:0000256" key="2">
    <source>
        <dbReference type="ARBA" id="ARBA00006510"/>
    </source>
</evidence>
<feature type="transmembrane region" description="Helical" evidence="6">
    <location>
        <begin position="530"/>
        <end position="549"/>
    </location>
</feature>
<keyword evidence="10" id="KW-1185">Reference proteome</keyword>
<dbReference type="OrthoDB" id="1936208at2759"/>
<comment type="subcellular location">
    <subcellularLocation>
        <location evidence="1 6">Membrane</location>
        <topology evidence="1 6">Multi-pass membrane protein</topology>
    </subcellularLocation>
</comment>
<feature type="transmembrane region" description="Helical" evidence="6">
    <location>
        <begin position="836"/>
        <end position="861"/>
    </location>
</feature>
<comment type="similarity">
    <text evidence="2 6">Belongs to the TMC family.</text>
</comment>
<feature type="transmembrane region" description="Helical" evidence="6">
    <location>
        <begin position="657"/>
        <end position="675"/>
    </location>
</feature>
<accession>A0A8J6A3B1</accession>
<evidence type="ECO:0000313" key="10">
    <source>
        <dbReference type="Proteomes" id="UP000700334"/>
    </source>
</evidence>
<reference evidence="9" key="1">
    <citation type="journal article" date="2021" name="Evol. Appl.">
        <title>The genome of the Pyrenean desman and the effects of bottlenecks and inbreeding on the genomic landscape of an endangered species.</title>
        <authorList>
            <person name="Escoda L."/>
            <person name="Castresana J."/>
        </authorList>
    </citation>
    <scope>NUCLEOTIDE SEQUENCE</scope>
    <source>
        <strain evidence="9">IBE-C5619</strain>
    </source>
</reference>
<feature type="transmembrane region" description="Helical" evidence="6">
    <location>
        <begin position="900"/>
        <end position="927"/>
    </location>
</feature>
<evidence type="ECO:0000256" key="1">
    <source>
        <dbReference type="ARBA" id="ARBA00004141"/>
    </source>
</evidence>
<feature type="compositionally biased region" description="Basic and acidic residues" evidence="7">
    <location>
        <begin position="79"/>
        <end position="90"/>
    </location>
</feature>
<feature type="region of interest" description="Disordered" evidence="7">
    <location>
        <begin position="233"/>
        <end position="252"/>
    </location>
</feature>
<evidence type="ECO:0000259" key="8">
    <source>
        <dbReference type="Pfam" id="PF07810"/>
    </source>
</evidence>